<reference evidence="6 7" key="1">
    <citation type="journal article" date="2023" name="bioRxiv">
        <title>Conserved and derived expression patterns and positive selection on dental genes reveal complex evolutionary context of ever-growing rodent molars.</title>
        <authorList>
            <person name="Calamari Z.T."/>
            <person name="Song A."/>
            <person name="Cohen E."/>
            <person name="Akter M."/>
            <person name="Roy R.D."/>
            <person name="Hallikas O."/>
            <person name="Christensen M.M."/>
            <person name="Li P."/>
            <person name="Marangoni P."/>
            <person name="Jernvall J."/>
            <person name="Klein O.D."/>
        </authorList>
    </citation>
    <scope>NUCLEOTIDE SEQUENCE [LARGE SCALE GENOMIC DNA]</scope>
    <source>
        <strain evidence="6">V071</strain>
    </source>
</reference>
<dbReference type="AlphaFoldDB" id="A0AAW0H2P1"/>
<sequence length="323" mass="35517">VQEGKRPNRLDPQNPAYAEETGPSVIVNGFSERPRASHSQRIRPNSENLARSRPRSVPVRLALVNSHQIRSLVSVGDSIPRSTDFVFHVPPPSAPPPDLGGLNPLLQYPLKILLPPESKKQDMTTPVLTSKKFHMRFTFFVAKMFFSATFANVENYLLASMAYDSYAAVCKPLHYATTMTTHSAAGSSVFHGTPPSPYGCGPSVSRVLGRPASPIALLRRSSQRVLRSPIQRVLRSPTQRVLRSSIQKEQEEKIKVFPAPGAGSAGEPGYGPIAKTLNTNGITITKRTRFLLSYPLKPELVQSLQGAGGHTALRIARRREKPW</sequence>
<dbReference type="Gene3D" id="1.20.1070.10">
    <property type="entry name" value="Rhodopsin 7-helix transmembrane proteins"/>
    <property type="match status" value="1"/>
</dbReference>
<gene>
    <name evidence="6" type="ORF">U0070_026140</name>
</gene>
<evidence type="ECO:0000256" key="5">
    <source>
        <dbReference type="SAM" id="MobiDB-lite"/>
    </source>
</evidence>
<accession>A0AAW0H2P1</accession>
<evidence type="ECO:0000313" key="7">
    <source>
        <dbReference type="Proteomes" id="UP001488838"/>
    </source>
</evidence>
<dbReference type="PANTHER" id="PTHR48018">
    <property type="entry name" value="OLFACTORY RECEPTOR"/>
    <property type="match status" value="1"/>
</dbReference>
<comment type="caution">
    <text evidence="6">The sequence shown here is derived from an EMBL/GenBank/DDBJ whole genome shotgun (WGS) entry which is preliminary data.</text>
</comment>
<dbReference type="GO" id="GO:0005886">
    <property type="term" value="C:plasma membrane"/>
    <property type="evidence" value="ECO:0007669"/>
    <property type="project" value="UniProtKB-SubCell"/>
</dbReference>
<keyword evidence="2" id="KW-1003">Cell membrane</keyword>
<keyword evidence="4" id="KW-0552">Olfaction</keyword>
<feature type="region of interest" description="Disordered" evidence="5">
    <location>
        <begin position="1"/>
        <end position="54"/>
    </location>
</feature>
<evidence type="ECO:0000256" key="4">
    <source>
        <dbReference type="ARBA" id="ARBA00022725"/>
    </source>
</evidence>
<dbReference type="EMBL" id="JBBHLL010001605">
    <property type="protein sequence ID" value="KAK7795899.1"/>
    <property type="molecule type" value="Genomic_DNA"/>
</dbReference>
<comment type="subcellular location">
    <subcellularLocation>
        <location evidence="1">Cell membrane</location>
        <topology evidence="1">Multi-pass membrane protein</topology>
    </subcellularLocation>
</comment>
<organism evidence="6 7">
    <name type="scientific">Myodes glareolus</name>
    <name type="common">Bank vole</name>
    <name type="synonym">Clethrionomys glareolus</name>
    <dbReference type="NCBI Taxonomy" id="447135"/>
    <lineage>
        <taxon>Eukaryota</taxon>
        <taxon>Metazoa</taxon>
        <taxon>Chordata</taxon>
        <taxon>Craniata</taxon>
        <taxon>Vertebrata</taxon>
        <taxon>Euteleostomi</taxon>
        <taxon>Mammalia</taxon>
        <taxon>Eutheria</taxon>
        <taxon>Euarchontoglires</taxon>
        <taxon>Glires</taxon>
        <taxon>Rodentia</taxon>
        <taxon>Myomorpha</taxon>
        <taxon>Muroidea</taxon>
        <taxon>Cricetidae</taxon>
        <taxon>Arvicolinae</taxon>
        <taxon>Myodes</taxon>
    </lineage>
</organism>
<keyword evidence="2" id="KW-0472">Membrane</keyword>
<dbReference type="GO" id="GO:0007608">
    <property type="term" value="P:sensory perception of smell"/>
    <property type="evidence" value="ECO:0007669"/>
    <property type="project" value="UniProtKB-KW"/>
</dbReference>
<evidence type="ECO:0000256" key="3">
    <source>
        <dbReference type="ARBA" id="ARBA00022606"/>
    </source>
</evidence>
<dbReference type="Proteomes" id="UP001488838">
    <property type="component" value="Unassembled WGS sequence"/>
</dbReference>
<protein>
    <submittedName>
        <fullName evidence="6">Uncharacterized protein</fullName>
    </submittedName>
</protein>
<proteinExistence type="predicted"/>
<keyword evidence="7" id="KW-1185">Reference proteome</keyword>
<dbReference type="SUPFAM" id="SSF81321">
    <property type="entry name" value="Family A G protein-coupled receptor-like"/>
    <property type="match status" value="1"/>
</dbReference>
<name>A0AAW0H2P1_MYOGA</name>
<evidence type="ECO:0000256" key="1">
    <source>
        <dbReference type="ARBA" id="ARBA00004651"/>
    </source>
</evidence>
<keyword evidence="3" id="KW-0716">Sensory transduction</keyword>
<evidence type="ECO:0000313" key="6">
    <source>
        <dbReference type="EMBL" id="KAK7795899.1"/>
    </source>
</evidence>
<feature type="non-terminal residue" evidence="6">
    <location>
        <position position="1"/>
    </location>
</feature>
<evidence type="ECO:0000256" key="2">
    <source>
        <dbReference type="ARBA" id="ARBA00022475"/>
    </source>
</evidence>